<comment type="caution">
    <text evidence="2">The sequence shown here is derived from an EMBL/GenBank/DDBJ whole genome shotgun (WGS) entry which is preliminary data.</text>
</comment>
<sequence length="84" mass="9424">MPSRICSCGCASDREGDREAPDVETRLRHLKNSFQVSAAEVAARLEDLRRRPVWDAYAELAHEVEESGSSRPQHGAHTFKVFSI</sequence>
<feature type="region of interest" description="Disordered" evidence="1">
    <location>
        <begin position="65"/>
        <end position="84"/>
    </location>
</feature>
<keyword evidence="3" id="KW-1185">Reference proteome</keyword>
<proteinExistence type="predicted"/>
<organism evidence="2 3">
    <name type="scientific">Symbiodinium natans</name>
    <dbReference type="NCBI Taxonomy" id="878477"/>
    <lineage>
        <taxon>Eukaryota</taxon>
        <taxon>Sar</taxon>
        <taxon>Alveolata</taxon>
        <taxon>Dinophyceae</taxon>
        <taxon>Suessiales</taxon>
        <taxon>Symbiodiniaceae</taxon>
        <taxon>Symbiodinium</taxon>
    </lineage>
</organism>
<gene>
    <name evidence="2" type="ORF">SNAT2548_LOCUS33904</name>
</gene>
<evidence type="ECO:0000256" key="1">
    <source>
        <dbReference type="SAM" id="MobiDB-lite"/>
    </source>
</evidence>
<evidence type="ECO:0000313" key="3">
    <source>
        <dbReference type="Proteomes" id="UP000604046"/>
    </source>
</evidence>
<accession>A0A812UZB9</accession>
<reference evidence="2" key="1">
    <citation type="submission" date="2021-02" db="EMBL/GenBank/DDBJ databases">
        <authorList>
            <person name="Dougan E. K."/>
            <person name="Rhodes N."/>
            <person name="Thang M."/>
            <person name="Chan C."/>
        </authorList>
    </citation>
    <scope>NUCLEOTIDE SEQUENCE</scope>
</reference>
<evidence type="ECO:0000313" key="2">
    <source>
        <dbReference type="EMBL" id="CAE7595792.1"/>
    </source>
</evidence>
<dbReference type="EMBL" id="CAJNDS010002783">
    <property type="protein sequence ID" value="CAE7595792.1"/>
    <property type="molecule type" value="Genomic_DNA"/>
</dbReference>
<dbReference type="Proteomes" id="UP000604046">
    <property type="component" value="Unassembled WGS sequence"/>
</dbReference>
<protein>
    <submittedName>
        <fullName evidence="2">Uncharacterized protein</fullName>
    </submittedName>
</protein>
<dbReference type="AlphaFoldDB" id="A0A812UZB9"/>
<name>A0A812UZB9_9DINO</name>